<keyword evidence="2" id="KW-1185">Reference proteome</keyword>
<proteinExistence type="predicted"/>
<accession>A0AAX4HYB6</accession>
<name>A0AAX4HYB6_9PEZI</name>
<evidence type="ECO:0000313" key="2">
    <source>
        <dbReference type="Proteomes" id="UP001322277"/>
    </source>
</evidence>
<dbReference type="KEGG" id="cdet:87937388"/>
<gene>
    <name evidence="1" type="ORF">CDEST_00885</name>
</gene>
<evidence type="ECO:0000313" key="1">
    <source>
        <dbReference type="EMBL" id="WQF75871.1"/>
    </source>
</evidence>
<dbReference type="EMBL" id="CP137305">
    <property type="protein sequence ID" value="WQF75871.1"/>
    <property type="molecule type" value="Genomic_DNA"/>
</dbReference>
<dbReference type="Proteomes" id="UP001322277">
    <property type="component" value="Chromosome 1"/>
</dbReference>
<reference evidence="2" key="1">
    <citation type="journal article" date="2023" name="bioRxiv">
        <title>Complete genome of the Medicago anthracnose fungus, Colletotrichum destructivum, reveals a mini-chromosome-like region within a core chromosome.</title>
        <authorList>
            <person name="Lapalu N."/>
            <person name="Simon A."/>
            <person name="Lu A."/>
            <person name="Plaumann P.-L."/>
            <person name="Amselem J."/>
            <person name="Pigne S."/>
            <person name="Auger A."/>
            <person name="Koch C."/>
            <person name="Dallery J.-F."/>
            <person name="O'Connell R.J."/>
        </authorList>
    </citation>
    <scope>NUCLEOTIDE SEQUENCE [LARGE SCALE GENOMIC DNA]</scope>
    <source>
        <strain evidence="2">CBS 520.97</strain>
    </source>
</reference>
<organism evidence="1 2">
    <name type="scientific">Colletotrichum destructivum</name>
    <dbReference type="NCBI Taxonomy" id="34406"/>
    <lineage>
        <taxon>Eukaryota</taxon>
        <taxon>Fungi</taxon>
        <taxon>Dikarya</taxon>
        <taxon>Ascomycota</taxon>
        <taxon>Pezizomycotina</taxon>
        <taxon>Sordariomycetes</taxon>
        <taxon>Hypocreomycetidae</taxon>
        <taxon>Glomerellales</taxon>
        <taxon>Glomerellaceae</taxon>
        <taxon>Colletotrichum</taxon>
        <taxon>Colletotrichum destructivum species complex</taxon>
    </lineage>
</organism>
<sequence length="78" mass="8373">MQFAPALASTDALVAERACVDSTRLTSCLTSTEARYSPTGPPLNPMPPRQLIPDEEEEGLLPARGSIPIKYQSIARAC</sequence>
<dbReference type="GeneID" id="87937388"/>
<dbReference type="RefSeq" id="XP_062773095.1">
    <property type="nucleotide sequence ID" value="XM_062917044.1"/>
</dbReference>
<protein>
    <submittedName>
        <fullName evidence="1">Uncharacterized protein</fullName>
    </submittedName>
</protein>
<dbReference type="AlphaFoldDB" id="A0AAX4HYB6"/>